<comment type="caution">
    <text evidence="1">The sequence shown here is derived from an EMBL/GenBank/DDBJ whole genome shotgun (WGS) entry which is preliminary data.</text>
</comment>
<evidence type="ECO:0000313" key="2">
    <source>
        <dbReference type="Proteomes" id="UP000288843"/>
    </source>
</evidence>
<dbReference type="Proteomes" id="UP000288843">
    <property type="component" value="Unassembled WGS sequence"/>
</dbReference>
<dbReference type="EMBL" id="QKOX01000030">
    <property type="protein sequence ID" value="RWT18754.1"/>
    <property type="molecule type" value="Genomic_DNA"/>
</dbReference>
<dbReference type="RefSeq" id="WP_071845231.1">
    <property type="nucleotide sequence ID" value="NZ_JAQOHR010000022.1"/>
</dbReference>
<evidence type="ECO:0000313" key="1">
    <source>
        <dbReference type="EMBL" id="RWT18754.1"/>
    </source>
</evidence>
<dbReference type="AlphaFoldDB" id="A0A443VHE9"/>
<reference evidence="1 2" key="1">
    <citation type="submission" date="2018-06" db="EMBL/GenBank/DDBJ databases">
        <title>Carbapenemase-producing Enterobacteriaceae present in wastewater treatment plant effluent and nearby surface waters in the US.</title>
        <authorList>
            <person name="Mathys D.A."/>
            <person name="Mollenkopf D.F."/>
            <person name="Feicht S.M."/>
            <person name="Adams R.J."/>
            <person name="Albers A.L."/>
            <person name="Stuever D.M."/>
            <person name="Daniels J.B."/>
            <person name="Wittum T.E."/>
        </authorList>
    </citation>
    <scope>NUCLEOTIDE SEQUENCE [LARGE SCALE GENOMIC DNA]</scope>
    <source>
        <strain evidence="1 2">GEO_47_Down_B</strain>
    </source>
</reference>
<dbReference type="NCBIfam" id="NF047593">
    <property type="entry name" value="IS66_ISAeme5_TnpA"/>
    <property type="match status" value="1"/>
</dbReference>
<organism evidence="1 2">
    <name type="scientific">Raoultella planticola</name>
    <name type="common">Klebsiella planticola</name>
    <dbReference type="NCBI Taxonomy" id="575"/>
    <lineage>
        <taxon>Bacteria</taxon>
        <taxon>Pseudomonadati</taxon>
        <taxon>Pseudomonadota</taxon>
        <taxon>Gammaproteobacteria</taxon>
        <taxon>Enterobacterales</taxon>
        <taxon>Enterobacteriaceae</taxon>
        <taxon>Klebsiella/Raoultella group</taxon>
        <taxon>Raoultella</taxon>
    </lineage>
</organism>
<proteinExistence type="predicted"/>
<protein>
    <recommendedName>
        <fullName evidence="3">IS66 family insertion sequence element accessory protein TnpB</fullName>
    </recommendedName>
</protein>
<gene>
    <name evidence="1" type="ORF">DN603_23245</name>
</gene>
<name>A0A443VHE9_RAOPL</name>
<accession>A0A443VHE9</accession>
<evidence type="ECO:0008006" key="3">
    <source>
        <dbReference type="Google" id="ProtNLM"/>
    </source>
</evidence>
<sequence length="101" mass="11392">MTSQDRQQFWQQHIDAWQASDASGAAFCKQRDLNYAQFNYWRKKFRAEAVEKPAGFAQVTQLAAPLNDSNNELGLHLPSGISFSGINHSNLDVVLALLRQL</sequence>